<keyword evidence="7" id="KW-0436">Ligase</keyword>
<comment type="subcellular location">
    <subcellularLocation>
        <location evidence="1">Membrane</location>
        <topology evidence="1">Multi-pass membrane protein</topology>
    </subcellularLocation>
</comment>
<dbReference type="Proteomes" id="UP000295244">
    <property type="component" value="Unassembled WGS sequence"/>
</dbReference>
<gene>
    <name evidence="7" type="ORF">E0L93_12830</name>
</gene>
<evidence type="ECO:0000313" key="8">
    <source>
        <dbReference type="Proteomes" id="UP000295244"/>
    </source>
</evidence>
<dbReference type="PANTHER" id="PTHR37422">
    <property type="entry name" value="TEICHURONIC ACID BIOSYNTHESIS PROTEIN TUAE"/>
    <property type="match status" value="1"/>
</dbReference>
<evidence type="ECO:0000313" key="7">
    <source>
        <dbReference type="EMBL" id="TCJ15467.1"/>
    </source>
</evidence>
<feature type="transmembrane region" description="Helical" evidence="5">
    <location>
        <begin position="415"/>
        <end position="433"/>
    </location>
</feature>
<evidence type="ECO:0000256" key="4">
    <source>
        <dbReference type="ARBA" id="ARBA00023136"/>
    </source>
</evidence>
<dbReference type="EMBL" id="SKBU01000025">
    <property type="protein sequence ID" value="TCJ15467.1"/>
    <property type="molecule type" value="Genomic_DNA"/>
</dbReference>
<name>A0A4R1BEG0_9ACTN</name>
<feature type="transmembrane region" description="Helical" evidence="5">
    <location>
        <begin position="12"/>
        <end position="32"/>
    </location>
</feature>
<evidence type="ECO:0000256" key="3">
    <source>
        <dbReference type="ARBA" id="ARBA00022989"/>
    </source>
</evidence>
<evidence type="ECO:0000256" key="2">
    <source>
        <dbReference type="ARBA" id="ARBA00022692"/>
    </source>
</evidence>
<keyword evidence="3 5" id="KW-1133">Transmembrane helix</keyword>
<comment type="caution">
    <text evidence="7">The sequence shown here is derived from an EMBL/GenBank/DDBJ whole genome shotgun (WGS) entry which is preliminary data.</text>
</comment>
<keyword evidence="2 5" id="KW-0812">Transmembrane</keyword>
<keyword evidence="8" id="KW-1185">Reference proteome</keyword>
<dbReference type="AlphaFoldDB" id="A0A4R1BEG0"/>
<feature type="transmembrane region" description="Helical" evidence="5">
    <location>
        <begin position="439"/>
        <end position="457"/>
    </location>
</feature>
<protein>
    <submittedName>
        <fullName evidence="7">O-antigen ligase domain-containing protein</fullName>
    </submittedName>
</protein>
<feature type="transmembrane region" description="Helical" evidence="5">
    <location>
        <begin position="78"/>
        <end position="95"/>
    </location>
</feature>
<dbReference type="InterPro" id="IPR051533">
    <property type="entry name" value="WaaL-like"/>
</dbReference>
<proteinExistence type="predicted"/>
<sequence length="487" mass="53382">MLSNLTDDIVTLALLVSMVLLFGLPGIFLVVWRATRPPFGIASFRWLYVAWACLLVAASVWSISRVPRYSVDQMGTDNLVRLAFLALGVFLILALSSRYRFALSSELGAGALGVFFLFSLWATATTLWSVSPAGTLYKSVEYGAMLVLIALAASLINLSLEDPHKRSMALKKLFDFNWLLLFLLTASVYLGILLWPEYAIMRDYRSTTGILGFSIQGVLPGISANGVGQLGALMGVVAFARLLLGSGSRLLYVPIFVLSLITMVITQSRSPILAFAVGVMAVLIVSRRFALLAAAGALLGAVMATQYSELAYEFMRRGQSDESITNLTGRATYWEVSLQAVQERLLEGYGAYAGGRYVLASALGDSVSTVHSLWIEILLDTGLVGLTLFSTALAVTWFWLFKLRSHAMRTPTNRLLWFECLGVMAVLSVRSVFSVSTFAWSWYVVFFGVVLVFIGVMRRQIVKPEYAGALLAQPLPAARRRGPGIRR</sequence>
<organism evidence="7 8">
    <name type="scientific">Rubrobacter taiwanensis</name>
    <dbReference type="NCBI Taxonomy" id="185139"/>
    <lineage>
        <taxon>Bacteria</taxon>
        <taxon>Bacillati</taxon>
        <taxon>Actinomycetota</taxon>
        <taxon>Rubrobacteria</taxon>
        <taxon>Rubrobacterales</taxon>
        <taxon>Rubrobacteraceae</taxon>
        <taxon>Rubrobacter</taxon>
    </lineage>
</organism>
<feature type="transmembrane region" description="Helical" evidence="5">
    <location>
        <begin position="44"/>
        <end position="63"/>
    </location>
</feature>
<dbReference type="Pfam" id="PF04932">
    <property type="entry name" value="Wzy_C"/>
    <property type="match status" value="1"/>
</dbReference>
<feature type="transmembrane region" description="Helical" evidence="5">
    <location>
        <begin position="107"/>
        <end position="130"/>
    </location>
</feature>
<accession>A0A4R1BEG0</accession>
<evidence type="ECO:0000256" key="1">
    <source>
        <dbReference type="ARBA" id="ARBA00004141"/>
    </source>
</evidence>
<feature type="transmembrane region" description="Helical" evidence="5">
    <location>
        <begin position="226"/>
        <end position="244"/>
    </location>
</feature>
<feature type="transmembrane region" description="Helical" evidence="5">
    <location>
        <begin position="142"/>
        <end position="160"/>
    </location>
</feature>
<feature type="transmembrane region" description="Helical" evidence="5">
    <location>
        <begin position="176"/>
        <end position="195"/>
    </location>
</feature>
<evidence type="ECO:0000256" key="5">
    <source>
        <dbReference type="SAM" id="Phobius"/>
    </source>
</evidence>
<dbReference type="GO" id="GO:0016874">
    <property type="term" value="F:ligase activity"/>
    <property type="evidence" value="ECO:0007669"/>
    <property type="project" value="UniProtKB-KW"/>
</dbReference>
<dbReference type="PANTHER" id="PTHR37422:SF13">
    <property type="entry name" value="LIPOPOLYSACCHARIDE BIOSYNTHESIS PROTEIN PA4999-RELATED"/>
    <property type="match status" value="1"/>
</dbReference>
<reference evidence="7 8" key="1">
    <citation type="submission" date="2019-03" db="EMBL/GenBank/DDBJ databases">
        <title>Whole genome sequence of a novel Rubrobacter taiwanensis strain, isolated from Yellowstone National Park.</title>
        <authorList>
            <person name="Freed S."/>
            <person name="Ramaley R.F."/>
            <person name="Kyndt J.A."/>
        </authorList>
    </citation>
    <scope>NUCLEOTIDE SEQUENCE [LARGE SCALE GENOMIC DNA]</scope>
    <source>
        <strain evidence="7 8">Yellowstone</strain>
    </source>
</reference>
<feature type="transmembrane region" description="Helical" evidence="5">
    <location>
        <begin position="383"/>
        <end position="403"/>
    </location>
</feature>
<evidence type="ECO:0000259" key="6">
    <source>
        <dbReference type="Pfam" id="PF04932"/>
    </source>
</evidence>
<feature type="transmembrane region" description="Helical" evidence="5">
    <location>
        <begin position="251"/>
        <end position="283"/>
    </location>
</feature>
<keyword evidence="4 5" id="KW-0472">Membrane</keyword>
<feature type="domain" description="O-antigen ligase-related" evidence="6">
    <location>
        <begin position="255"/>
        <end position="389"/>
    </location>
</feature>
<dbReference type="InterPro" id="IPR007016">
    <property type="entry name" value="O-antigen_ligase-rel_domated"/>
</dbReference>
<feature type="transmembrane region" description="Helical" evidence="5">
    <location>
        <begin position="289"/>
        <end position="307"/>
    </location>
</feature>
<dbReference type="GO" id="GO:0016020">
    <property type="term" value="C:membrane"/>
    <property type="evidence" value="ECO:0007669"/>
    <property type="project" value="UniProtKB-SubCell"/>
</dbReference>